<gene>
    <name evidence="4" type="ORF">SAMN00790413_04415</name>
</gene>
<dbReference type="AlphaFoldDB" id="A0A1W1UQI5"/>
<sequence>MGLTQHSVGEFTTVSNGTPDALLLLGPAQEIAWMNPAAARLLGIHPEDQGKLWTEVLPTEAQASMRWGLSVVLQGQPHRFQALLPGAIMATVHHCDVLMTPLRGQEGALSSVLVILREREPALPLTGGIGMNSIEAAEVLENMHDAFFILDAEWRLTYLNPQAERLVGLRATDLLGRDLWEAFPDLRGSSWESRYREAMREQKHVCHEDYYTGLNTWFTLDMHPHRGGLAVYFQDISERKREERTQEDRNTILEMVVRGQPLSEVLNQVALMVERQLPGYACSLTLKEGDALFVAAAPSLPVALRDALDGLPVDEEPLASMIRGTVIVKDLEELTPPNDLRTLLLAGDFRSCTAVPISNGHAAPLGSLAVFGKRPLEKADGTIMHLDRASQLSGVAIEHHHLTAQLLHHAKHDPLTGLMNREAFNQCLEETLQAVRGDQEPLAFLFIDLDDFKSVNDTFGHHVGDAVLEEVARRLKTQVRKGTPLARISGDEFTALLPFTQEDGAELVARRILEALGRPFVFPEREFNLTASIGISVVPGGGRDAATLQRNADLAMYRAKSQKTGFAVFRSEMNRRAYERFQLASYLRRAAELQELELHYQPVVFLEDGSVVAVEALLRWRHPHLGWVSPAHFIPIAEETGLILPIGEWVLREACSQGAAWLAAGHPPLRIAVNVASLQFERPEFAQIVQACLQETGFPAELLELELTERTVMRNVDESVGQMRALRNLGVSISIDDFGTGYSSLSQLAQLPINILKIDRAFVTQLAGTSGGTPLVQAIINLAGALQLTTIAEGIESEEERSILLNLGCTLGQGYLFAKPLPAGDVMGGK</sequence>
<dbReference type="PROSITE" id="PS50887">
    <property type="entry name" value="GGDEF"/>
    <property type="match status" value="1"/>
</dbReference>
<dbReference type="PROSITE" id="PS50883">
    <property type="entry name" value="EAL"/>
    <property type="match status" value="1"/>
</dbReference>
<dbReference type="InterPro" id="IPR035965">
    <property type="entry name" value="PAS-like_dom_sf"/>
</dbReference>
<dbReference type="CDD" id="cd01949">
    <property type="entry name" value="GGDEF"/>
    <property type="match status" value="1"/>
</dbReference>
<dbReference type="RefSeq" id="WP_084046501.1">
    <property type="nucleotide sequence ID" value="NZ_FWWU01000006.1"/>
</dbReference>
<dbReference type="Gene3D" id="3.20.20.450">
    <property type="entry name" value="EAL domain"/>
    <property type="match status" value="1"/>
</dbReference>
<protein>
    <submittedName>
        <fullName evidence="4">PAS domain S-box-containing protein/diguanylate cyclase (GGDEF) domain-containing protein</fullName>
    </submittedName>
</protein>
<dbReference type="InterPro" id="IPR001633">
    <property type="entry name" value="EAL_dom"/>
</dbReference>
<dbReference type="PANTHER" id="PTHR44757:SF2">
    <property type="entry name" value="BIOFILM ARCHITECTURE MAINTENANCE PROTEIN MBAA"/>
    <property type="match status" value="1"/>
</dbReference>
<accession>A0A1W1UQI5</accession>
<feature type="domain" description="EAL" evidence="2">
    <location>
        <begin position="580"/>
        <end position="830"/>
    </location>
</feature>
<dbReference type="SUPFAM" id="SSF141868">
    <property type="entry name" value="EAL domain-like"/>
    <property type="match status" value="1"/>
</dbReference>
<evidence type="ECO:0000259" key="1">
    <source>
        <dbReference type="PROSITE" id="PS50112"/>
    </source>
</evidence>
<dbReference type="Gene3D" id="3.30.450.40">
    <property type="match status" value="1"/>
</dbReference>
<dbReference type="SMART" id="SM00267">
    <property type="entry name" value="GGDEF"/>
    <property type="match status" value="1"/>
</dbReference>
<dbReference type="NCBIfam" id="TIGR00229">
    <property type="entry name" value="sensory_box"/>
    <property type="match status" value="1"/>
</dbReference>
<dbReference type="Pfam" id="PF00990">
    <property type="entry name" value="GGDEF"/>
    <property type="match status" value="1"/>
</dbReference>
<dbReference type="NCBIfam" id="TIGR00254">
    <property type="entry name" value="GGDEF"/>
    <property type="match status" value="1"/>
</dbReference>
<feature type="domain" description="PAS" evidence="1">
    <location>
        <begin position="132"/>
        <end position="202"/>
    </location>
</feature>
<dbReference type="Gene3D" id="3.30.70.270">
    <property type="match status" value="1"/>
</dbReference>
<evidence type="ECO:0000259" key="2">
    <source>
        <dbReference type="PROSITE" id="PS50883"/>
    </source>
</evidence>
<dbReference type="InterPro" id="IPR043128">
    <property type="entry name" value="Rev_trsase/Diguanyl_cyclase"/>
</dbReference>
<organism evidence="4 5">
    <name type="scientific">Deinococcus hopiensis KR-140</name>
    <dbReference type="NCBI Taxonomy" id="695939"/>
    <lineage>
        <taxon>Bacteria</taxon>
        <taxon>Thermotogati</taxon>
        <taxon>Deinococcota</taxon>
        <taxon>Deinococci</taxon>
        <taxon>Deinococcales</taxon>
        <taxon>Deinococcaceae</taxon>
        <taxon>Deinococcus</taxon>
    </lineage>
</organism>
<dbReference type="Pfam" id="PF08448">
    <property type="entry name" value="PAS_4"/>
    <property type="match status" value="2"/>
</dbReference>
<dbReference type="SUPFAM" id="SSF55785">
    <property type="entry name" value="PYP-like sensor domain (PAS domain)"/>
    <property type="match status" value="2"/>
</dbReference>
<dbReference type="InterPro" id="IPR052155">
    <property type="entry name" value="Biofilm_reg_signaling"/>
</dbReference>
<dbReference type="Proteomes" id="UP000192582">
    <property type="component" value="Unassembled WGS sequence"/>
</dbReference>
<dbReference type="SUPFAM" id="SSF55781">
    <property type="entry name" value="GAF domain-like"/>
    <property type="match status" value="1"/>
</dbReference>
<dbReference type="FunFam" id="3.30.70.270:FF:000001">
    <property type="entry name" value="Diguanylate cyclase domain protein"/>
    <property type="match status" value="1"/>
</dbReference>
<dbReference type="SMART" id="SM00091">
    <property type="entry name" value="PAS"/>
    <property type="match status" value="2"/>
</dbReference>
<reference evidence="4 5" key="1">
    <citation type="submission" date="2017-04" db="EMBL/GenBank/DDBJ databases">
        <authorList>
            <person name="Afonso C.L."/>
            <person name="Miller P.J."/>
            <person name="Scott M.A."/>
            <person name="Spackman E."/>
            <person name="Goraichik I."/>
            <person name="Dimitrov K.M."/>
            <person name="Suarez D.L."/>
            <person name="Swayne D.E."/>
        </authorList>
    </citation>
    <scope>NUCLEOTIDE SEQUENCE [LARGE SCALE GENOMIC DNA]</scope>
    <source>
        <strain evidence="4 5">KR-140</strain>
    </source>
</reference>
<name>A0A1W1UQI5_9DEIO</name>
<dbReference type="SUPFAM" id="SSF55073">
    <property type="entry name" value="Nucleotide cyclase"/>
    <property type="match status" value="1"/>
</dbReference>
<dbReference type="InterPro" id="IPR013656">
    <property type="entry name" value="PAS_4"/>
</dbReference>
<evidence type="ECO:0000259" key="3">
    <source>
        <dbReference type="PROSITE" id="PS50887"/>
    </source>
</evidence>
<dbReference type="CDD" id="cd00130">
    <property type="entry name" value="PAS"/>
    <property type="match status" value="2"/>
</dbReference>
<dbReference type="OrthoDB" id="9816034at2"/>
<dbReference type="InterPro" id="IPR035919">
    <property type="entry name" value="EAL_sf"/>
</dbReference>
<dbReference type="PROSITE" id="PS50112">
    <property type="entry name" value="PAS"/>
    <property type="match status" value="1"/>
</dbReference>
<dbReference type="EMBL" id="FWWU01000006">
    <property type="protein sequence ID" value="SMB83395.1"/>
    <property type="molecule type" value="Genomic_DNA"/>
</dbReference>
<dbReference type="CDD" id="cd01948">
    <property type="entry name" value="EAL"/>
    <property type="match status" value="1"/>
</dbReference>
<dbReference type="Gene3D" id="3.30.450.20">
    <property type="entry name" value="PAS domain"/>
    <property type="match status" value="2"/>
</dbReference>
<dbReference type="InterPro" id="IPR029016">
    <property type="entry name" value="GAF-like_dom_sf"/>
</dbReference>
<feature type="domain" description="GGDEF" evidence="3">
    <location>
        <begin position="440"/>
        <end position="571"/>
    </location>
</feature>
<evidence type="ECO:0000313" key="5">
    <source>
        <dbReference type="Proteomes" id="UP000192582"/>
    </source>
</evidence>
<keyword evidence="5" id="KW-1185">Reference proteome</keyword>
<evidence type="ECO:0000313" key="4">
    <source>
        <dbReference type="EMBL" id="SMB83395.1"/>
    </source>
</evidence>
<dbReference type="InterPro" id="IPR000160">
    <property type="entry name" value="GGDEF_dom"/>
</dbReference>
<dbReference type="SMART" id="SM00052">
    <property type="entry name" value="EAL"/>
    <property type="match status" value="1"/>
</dbReference>
<dbReference type="PANTHER" id="PTHR44757">
    <property type="entry name" value="DIGUANYLATE CYCLASE DGCP"/>
    <property type="match status" value="1"/>
</dbReference>
<dbReference type="Pfam" id="PF00563">
    <property type="entry name" value="EAL"/>
    <property type="match status" value="1"/>
</dbReference>
<dbReference type="InterPro" id="IPR000014">
    <property type="entry name" value="PAS"/>
</dbReference>
<proteinExistence type="predicted"/>
<dbReference type="STRING" id="695939.SAMN00790413_04415"/>
<dbReference type="InterPro" id="IPR029787">
    <property type="entry name" value="Nucleotide_cyclase"/>
</dbReference>